<evidence type="ECO:0008006" key="3">
    <source>
        <dbReference type="Google" id="ProtNLM"/>
    </source>
</evidence>
<protein>
    <recommendedName>
        <fullName evidence="3">Butirosin biosynthesis protein H N-terminal domain-containing protein</fullName>
    </recommendedName>
</protein>
<dbReference type="Proteomes" id="UP001500340">
    <property type="component" value="Unassembled WGS sequence"/>
</dbReference>
<comment type="caution">
    <text evidence="1">The sequence shown here is derived from an EMBL/GenBank/DDBJ whole genome shotgun (WGS) entry which is preliminary data.</text>
</comment>
<dbReference type="EMBL" id="BAAACX010000007">
    <property type="protein sequence ID" value="GAA0383134.1"/>
    <property type="molecule type" value="Genomic_DNA"/>
</dbReference>
<dbReference type="RefSeq" id="WP_343858945.1">
    <property type="nucleotide sequence ID" value="NZ_BAAACX010000007.1"/>
</dbReference>
<gene>
    <name evidence="1" type="ORF">GCM10008933_12880</name>
</gene>
<reference evidence="1 2" key="1">
    <citation type="journal article" date="2019" name="Int. J. Syst. Evol. Microbiol.">
        <title>The Global Catalogue of Microorganisms (GCM) 10K type strain sequencing project: providing services to taxonomists for standard genome sequencing and annotation.</title>
        <authorList>
            <consortium name="The Broad Institute Genomics Platform"/>
            <consortium name="The Broad Institute Genome Sequencing Center for Infectious Disease"/>
            <person name="Wu L."/>
            <person name="Ma J."/>
        </authorList>
    </citation>
    <scope>NUCLEOTIDE SEQUENCE [LARGE SCALE GENOMIC DNA]</scope>
    <source>
        <strain evidence="1 2">JCM 12774</strain>
    </source>
</reference>
<organism evidence="1 2">
    <name type="scientific">Paenibacillus motobuensis</name>
    <dbReference type="NCBI Taxonomy" id="295324"/>
    <lineage>
        <taxon>Bacteria</taxon>
        <taxon>Bacillati</taxon>
        <taxon>Bacillota</taxon>
        <taxon>Bacilli</taxon>
        <taxon>Bacillales</taxon>
        <taxon>Paenibacillaceae</taxon>
        <taxon>Paenibacillus</taxon>
    </lineage>
</organism>
<proteinExistence type="predicted"/>
<sequence length="292" mass="35517">MSEVENITRDDLDNLQSFSCVESYILAYLKKEKINITLLYYLSYIPYKELYNDFLFKEVEYAYLKKIPRIQDVAKEHNLIEVEWNDNINLTEIFENKEWDFLLGINSDYFYAKYNFYPWRKDHYVLIRQKNQNTYYYLNDNPRDESYITTSELHQIFNGETIKYRITGDTFSLEENKILKQFYTNLTFEEKSNLIDTIDTILEDEHTIKIRDFLGVLRISRIRIERFISNFIDSNFMESYITEIKKLYTTCEYQRLRKKLDLNYIKEKIDELYIMDINIMRKVKENLGGLIS</sequence>
<evidence type="ECO:0000313" key="2">
    <source>
        <dbReference type="Proteomes" id="UP001500340"/>
    </source>
</evidence>
<evidence type="ECO:0000313" key="1">
    <source>
        <dbReference type="EMBL" id="GAA0383134.1"/>
    </source>
</evidence>
<accession>A0ABN0Y4R9</accession>
<name>A0ABN0Y4R9_9BACL</name>
<keyword evidence="2" id="KW-1185">Reference proteome</keyword>